<dbReference type="AlphaFoldDB" id="A0A4P8L3F0"/>
<name>A0A4P8L3F0_9BACT</name>
<dbReference type="RefSeq" id="WP_137424513.1">
    <property type="nucleotide sequence ID" value="NZ_CP040098.1"/>
</dbReference>
<dbReference type="KEGG" id="dax:FDQ92_09540"/>
<dbReference type="Proteomes" id="UP000298602">
    <property type="component" value="Chromosome"/>
</dbReference>
<evidence type="ECO:0000313" key="3">
    <source>
        <dbReference type="Proteomes" id="UP000298602"/>
    </source>
</evidence>
<proteinExistence type="predicted"/>
<keyword evidence="1" id="KW-0732">Signal</keyword>
<sequence>MRSRRYGRRIGAAVVACAFVALTSSAAFSLDDQEAESKFQQFQQEWMQKLARNGLYGPGSVQCELQPQDQGLFVATYKTLGQITSVRVKKTQSAGSPYVGILSYEELLYSCRGRTPEEARKGPFQFESRTSVTEIFRFSKGKWLY</sequence>
<gene>
    <name evidence="2" type="ORF">FDQ92_09540</name>
</gene>
<keyword evidence="3" id="KW-1185">Reference proteome</keyword>
<evidence type="ECO:0000256" key="1">
    <source>
        <dbReference type="SAM" id="SignalP"/>
    </source>
</evidence>
<protein>
    <submittedName>
        <fullName evidence="2">Uncharacterized protein</fullName>
    </submittedName>
</protein>
<feature type="chain" id="PRO_5021031408" evidence="1">
    <location>
        <begin position="27"/>
        <end position="145"/>
    </location>
</feature>
<accession>A0A4P8L3F0</accession>
<dbReference type="EMBL" id="CP040098">
    <property type="protein sequence ID" value="QCQ22380.1"/>
    <property type="molecule type" value="Genomic_DNA"/>
</dbReference>
<reference evidence="2 3" key="2">
    <citation type="submission" date="2019-05" db="EMBL/GenBank/DDBJ databases">
        <authorList>
            <person name="Suflita J.M."/>
            <person name="Marks C.R."/>
        </authorList>
    </citation>
    <scope>NUCLEOTIDE SEQUENCE [LARGE SCALE GENOMIC DNA]</scope>
    <source>
        <strain evidence="2 3">ALDC</strain>
    </source>
</reference>
<dbReference type="OrthoDB" id="5513101at2"/>
<evidence type="ECO:0000313" key="2">
    <source>
        <dbReference type="EMBL" id="QCQ22380.1"/>
    </source>
</evidence>
<feature type="signal peptide" evidence="1">
    <location>
        <begin position="1"/>
        <end position="26"/>
    </location>
</feature>
<organism evidence="2 3">
    <name type="scientific">Desulfoglaeba alkanexedens ALDC</name>
    <dbReference type="NCBI Taxonomy" id="980445"/>
    <lineage>
        <taxon>Bacteria</taxon>
        <taxon>Pseudomonadati</taxon>
        <taxon>Thermodesulfobacteriota</taxon>
        <taxon>Syntrophobacteria</taxon>
        <taxon>Syntrophobacterales</taxon>
        <taxon>Syntrophobacteraceae</taxon>
        <taxon>Desulfoglaeba</taxon>
    </lineage>
</organism>
<reference evidence="2 3" key="1">
    <citation type="submission" date="2019-05" db="EMBL/GenBank/DDBJ databases">
        <title>The Complete Genome Sequence of the n-alkane-degrading Desulfoglaeba alkanexedens ALDC reveals multiple alkylsuccinate synthase gene clusters.</title>
        <authorList>
            <person name="Callaghan A.V."/>
            <person name="Davidova I.A."/>
            <person name="Duncan K.E."/>
            <person name="Morris B."/>
            <person name="McInerney M.J."/>
        </authorList>
    </citation>
    <scope>NUCLEOTIDE SEQUENCE [LARGE SCALE GENOMIC DNA]</scope>
    <source>
        <strain evidence="2 3">ALDC</strain>
    </source>
</reference>